<name>A0A9K3NXR3_HELAN</name>
<dbReference type="AlphaFoldDB" id="A0A9K3NXR3"/>
<dbReference type="Gramene" id="mRNA:HanXRQr2_Chr02g0050251">
    <property type="protein sequence ID" value="CDS:HanXRQr2_Chr02g0050251.1"/>
    <property type="gene ID" value="HanXRQr2_Chr02g0050251"/>
</dbReference>
<protein>
    <submittedName>
        <fullName evidence="1">Uncharacterized protein</fullName>
    </submittedName>
</protein>
<evidence type="ECO:0000313" key="1">
    <source>
        <dbReference type="EMBL" id="KAF5817207.1"/>
    </source>
</evidence>
<dbReference type="EMBL" id="MNCJ02000317">
    <property type="protein sequence ID" value="KAF5817207.1"/>
    <property type="molecule type" value="Genomic_DNA"/>
</dbReference>
<gene>
    <name evidence="1" type="ORF">HanXRQr2_Chr02g0050251</name>
</gene>
<keyword evidence="2" id="KW-1185">Reference proteome</keyword>
<evidence type="ECO:0000313" key="2">
    <source>
        <dbReference type="Proteomes" id="UP000215914"/>
    </source>
</evidence>
<accession>A0A9K3NXR3</accession>
<comment type="caution">
    <text evidence="1">The sequence shown here is derived from an EMBL/GenBank/DDBJ whole genome shotgun (WGS) entry which is preliminary data.</text>
</comment>
<organism evidence="1 2">
    <name type="scientific">Helianthus annuus</name>
    <name type="common">Common sunflower</name>
    <dbReference type="NCBI Taxonomy" id="4232"/>
    <lineage>
        <taxon>Eukaryota</taxon>
        <taxon>Viridiplantae</taxon>
        <taxon>Streptophyta</taxon>
        <taxon>Embryophyta</taxon>
        <taxon>Tracheophyta</taxon>
        <taxon>Spermatophyta</taxon>
        <taxon>Magnoliopsida</taxon>
        <taxon>eudicotyledons</taxon>
        <taxon>Gunneridae</taxon>
        <taxon>Pentapetalae</taxon>
        <taxon>asterids</taxon>
        <taxon>campanulids</taxon>
        <taxon>Asterales</taxon>
        <taxon>Asteraceae</taxon>
        <taxon>Asteroideae</taxon>
        <taxon>Heliantheae alliance</taxon>
        <taxon>Heliantheae</taxon>
        <taxon>Helianthus</taxon>
    </lineage>
</organism>
<reference evidence="1" key="1">
    <citation type="journal article" date="2017" name="Nature">
        <title>The sunflower genome provides insights into oil metabolism, flowering and Asterid evolution.</title>
        <authorList>
            <person name="Badouin H."/>
            <person name="Gouzy J."/>
            <person name="Grassa C.J."/>
            <person name="Murat F."/>
            <person name="Staton S.E."/>
            <person name="Cottret L."/>
            <person name="Lelandais-Briere C."/>
            <person name="Owens G.L."/>
            <person name="Carrere S."/>
            <person name="Mayjonade B."/>
            <person name="Legrand L."/>
            <person name="Gill N."/>
            <person name="Kane N.C."/>
            <person name="Bowers J.E."/>
            <person name="Hubner S."/>
            <person name="Bellec A."/>
            <person name="Berard A."/>
            <person name="Berges H."/>
            <person name="Blanchet N."/>
            <person name="Boniface M.C."/>
            <person name="Brunel D."/>
            <person name="Catrice O."/>
            <person name="Chaidir N."/>
            <person name="Claudel C."/>
            <person name="Donnadieu C."/>
            <person name="Faraut T."/>
            <person name="Fievet G."/>
            <person name="Helmstetter N."/>
            <person name="King M."/>
            <person name="Knapp S.J."/>
            <person name="Lai Z."/>
            <person name="Le Paslier M.C."/>
            <person name="Lippi Y."/>
            <person name="Lorenzon L."/>
            <person name="Mandel J.R."/>
            <person name="Marage G."/>
            <person name="Marchand G."/>
            <person name="Marquand E."/>
            <person name="Bret-Mestries E."/>
            <person name="Morien E."/>
            <person name="Nambeesan S."/>
            <person name="Nguyen T."/>
            <person name="Pegot-Espagnet P."/>
            <person name="Pouilly N."/>
            <person name="Raftis F."/>
            <person name="Sallet E."/>
            <person name="Schiex T."/>
            <person name="Thomas J."/>
            <person name="Vandecasteele C."/>
            <person name="Vares D."/>
            <person name="Vear F."/>
            <person name="Vautrin S."/>
            <person name="Crespi M."/>
            <person name="Mangin B."/>
            <person name="Burke J.M."/>
            <person name="Salse J."/>
            <person name="Munos S."/>
            <person name="Vincourt P."/>
            <person name="Rieseberg L.H."/>
            <person name="Langlade N.B."/>
        </authorList>
    </citation>
    <scope>NUCLEOTIDE SEQUENCE</scope>
    <source>
        <tissue evidence="1">Leaves</tissue>
    </source>
</reference>
<proteinExistence type="predicted"/>
<dbReference type="Proteomes" id="UP000215914">
    <property type="component" value="Unassembled WGS sequence"/>
</dbReference>
<reference evidence="1" key="2">
    <citation type="submission" date="2020-06" db="EMBL/GenBank/DDBJ databases">
        <title>Helianthus annuus Genome sequencing and assembly Release 2.</title>
        <authorList>
            <person name="Gouzy J."/>
            <person name="Langlade N."/>
            <person name="Munos S."/>
        </authorList>
    </citation>
    <scope>NUCLEOTIDE SEQUENCE</scope>
    <source>
        <tissue evidence="1">Leaves</tissue>
    </source>
</reference>
<sequence>MTLLMVTSVIFNFSILGTYQYRSLFAPSYGRTAGMQGCSKSSGLGACSLA</sequence>